<comment type="caution">
    <text evidence="2">The sequence shown here is derived from an EMBL/GenBank/DDBJ whole genome shotgun (WGS) entry which is preliminary data.</text>
</comment>
<evidence type="ECO:0008006" key="4">
    <source>
        <dbReference type="Google" id="ProtNLM"/>
    </source>
</evidence>
<keyword evidence="3" id="KW-1185">Reference proteome</keyword>
<feature type="transmembrane region" description="Helical" evidence="1">
    <location>
        <begin position="48"/>
        <end position="69"/>
    </location>
</feature>
<dbReference type="EMBL" id="PTJA01000003">
    <property type="protein sequence ID" value="PPK82146.1"/>
    <property type="molecule type" value="Genomic_DNA"/>
</dbReference>
<gene>
    <name evidence="2" type="ORF">BXY41_103361</name>
</gene>
<reference evidence="2 3" key="1">
    <citation type="submission" date="2018-02" db="EMBL/GenBank/DDBJ databases">
        <title>Genomic Encyclopedia of Archaeal and Bacterial Type Strains, Phase II (KMG-II): from individual species to whole genera.</title>
        <authorList>
            <person name="Goeker M."/>
        </authorList>
    </citation>
    <scope>NUCLEOTIDE SEQUENCE [LARGE SCALE GENOMIC DNA]</scope>
    <source>
        <strain evidence="2 3">DSM 3808</strain>
    </source>
</reference>
<dbReference type="OrthoDB" id="9814924at2"/>
<keyword evidence="1" id="KW-0812">Transmembrane</keyword>
<dbReference type="Proteomes" id="UP000237749">
    <property type="component" value="Unassembled WGS sequence"/>
</dbReference>
<evidence type="ECO:0000256" key="1">
    <source>
        <dbReference type="SAM" id="Phobius"/>
    </source>
</evidence>
<evidence type="ECO:0000313" key="3">
    <source>
        <dbReference type="Proteomes" id="UP000237749"/>
    </source>
</evidence>
<organism evidence="2 3">
    <name type="scientific">Lacrimispora xylanisolvens</name>
    <dbReference type="NCBI Taxonomy" id="384636"/>
    <lineage>
        <taxon>Bacteria</taxon>
        <taxon>Bacillati</taxon>
        <taxon>Bacillota</taxon>
        <taxon>Clostridia</taxon>
        <taxon>Lachnospirales</taxon>
        <taxon>Lachnospiraceae</taxon>
        <taxon>Lacrimispora</taxon>
    </lineage>
</organism>
<protein>
    <recommendedName>
        <fullName evidence="4">O-linked GlcNAc transferase-like protein</fullName>
    </recommendedName>
</protein>
<name>A0A2S6HW22_9FIRM</name>
<feature type="transmembrane region" description="Helical" evidence="1">
    <location>
        <begin position="20"/>
        <end position="36"/>
    </location>
</feature>
<evidence type="ECO:0000313" key="2">
    <source>
        <dbReference type="EMBL" id="PPK82146.1"/>
    </source>
</evidence>
<keyword evidence="1" id="KW-0472">Membrane</keyword>
<accession>A0A2S6HW22</accession>
<dbReference type="RefSeq" id="WP_104436193.1">
    <property type="nucleotide sequence ID" value="NZ_PTJA01000003.1"/>
</dbReference>
<proteinExistence type="predicted"/>
<sequence>MKRCLKGQSGYRDYHKKKELLKVLIGAALIIIQLILREFAESTALKNTLTVMAILSVLPVANIAAPLLASFKYRSLSPMLEKKASAYEEKGVLLYDLIISSKEQLLPMDVILVMPGDVYAYCTANKADSDKAEQYIKQMLSQHKLDYNVKVIFDENSFFKRLSSLKPKDKNEENDRSDQAVTLLKSLSM</sequence>
<keyword evidence="1" id="KW-1133">Transmembrane helix</keyword>
<dbReference type="AlphaFoldDB" id="A0A2S6HW22"/>